<dbReference type="SMART" id="SM00271">
    <property type="entry name" value="DnaJ"/>
    <property type="match status" value="1"/>
</dbReference>
<evidence type="ECO:0000256" key="1">
    <source>
        <dbReference type="SAM" id="Coils"/>
    </source>
</evidence>
<dbReference type="Pfam" id="PF00226">
    <property type="entry name" value="DnaJ"/>
    <property type="match status" value="1"/>
</dbReference>
<evidence type="ECO:0000313" key="5">
    <source>
        <dbReference type="Proteomes" id="UP001139887"/>
    </source>
</evidence>
<evidence type="ECO:0000256" key="2">
    <source>
        <dbReference type="SAM" id="MobiDB-lite"/>
    </source>
</evidence>
<name>A0A9W8LZD3_9FUNG</name>
<accession>A0A9W8LZD3</accession>
<feature type="region of interest" description="Disordered" evidence="2">
    <location>
        <begin position="139"/>
        <end position="194"/>
    </location>
</feature>
<feature type="coiled-coil region" evidence="1">
    <location>
        <begin position="54"/>
        <end position="102"/>
    </location>
</feature>
<protein>
    <submittedName>
        <fullName evidence="4">DnaJ domain-containing protein</fullName>
    </submittedName>
</protein>
<dbReference type="PANTHER" id="PTHR46620:SF1">
    <property type="entry name" value="J DOMAIN-CONTAINING PROTEIN SPF31"/>
    <property type="match status" value="1"/>
</dbReference>
<dbReference type="PRINTS" id="PR00625">
    <property type="entry name" value="JDOMAIN"/>
</dbReference>
<keyword evidence="5" id="KW-1185">Reference proteome</keyword>
<feature type="domain" description="J" evidence="3">
    <location>
        <begin position="17"/>
        <end position="81"/>
    </location>
</feature>
<dbReference type="SUPFAM" id="SSF46565">
    <property type="entry name" value="Chaperone J-domain"/>
    <property type="match status" value="1"/>
</dbReference>
<dbReference type="PANTHER" id="PTHR46620">
    <property type="entry name" value="J DOMAIN-CONTAINING PROTEIN SPF31"/>
    <property type="match status" value="1"/>
</dbReference>
<dbReference type="CDD" id="cd06257">
    <property type="entry name" value="DnaJ"/>
    <property type="match status" value="1"/>
</dbReference>
<dbReference type="EMBL" id="JANBUW010000012">
    <property type="protein sequence ID" value="KAJ2851453.1"/>
    <property type="molecule type" value="Genomic_DNA"/>
</dbReference>
<sequence>MDTTTEIERILTHSVLDPFGILQVSRSCTPEEVKAAYRTKSRFIHPDKTKHEQARAAFEKLKKAESELMDTEKRESIRKMMAEAQRELLAEWKTQVAKGERQAEDCNESSSKFLDAAFARYKKIMVDIEWRHRQRLKEKMAAEGAAAKKEEEARNEKRRKREAEKAWEDSRDDRVSSWRQFQAKKSKSKRTKKS</sequence>
<proteinExistence type="predicted"/>
<gene>
    <name evidence="4" type="primary">spf31</name>
    <name evidence="4" type="ORF">IWW36_001092</name>
</gene>
<feature type="compositionally biased region" description="Basic and acidic residues" evidence="2">
    <location>
        <begin position="139"/>
        <end position="176"/>
    </location>
</feature>
<keyword evidence="1" id="KW-0175">Coiled coil</keyword>
<dbReference type="InterPro" id="IPR036869">
    <property type="entry name" value="J_dom_sf"/>
</dbReference>
<feature type="compositionally biased region" description="Basic residues" evidence="2">
    <location>
        <begin position="182"/>
        <end position="194"/>
    </location>
</feature>
<dbReference type="AlphaFoldDB" id="A0A9W8LZD3"/>
<organism evidence="4 5">
    <name type="scientific">Coemansia brasiliensis</name>
    <dbReference type="NCBI Taxonomy" id="2650707"/>
    <lineage>
        <taxon>Eukaryota</taxon>
        <taxon>Fungi</taxon>
        <taxon>Fungi incertae sedis</taxon>
        <taxon>Zoopagomycota</taxon>
        <taxon>Kickxellomycotina</taxon>
        <taxon>Kickxellomycetes</taxon>
        <taxon>Kickxellales</taxon>
        <taxon>Kickxellaceae</taxon>
        <taxon>Coemansia</taxon>
    </lineage>
</organism>
<dbReference type="Gene3D" id="1.10.287.110">
    <property type="entry name" value="DnaJ domain"/>
    <property type="match status" value="1"/>
</dbReference>
<dbReference type="InterPro" id="IPR001623">
    <property type="entry name" value="DnaJ_domain"/>
</dbReference>
<comment type="caution">
    <text evidence="4">The sequence shown here is derived from an EMBL/GenBank/DDBJ whole genome shotgun (WGS) entry which is preliminary data.</text>
</comment>
<evidence type="ECO:0000259" key="3">
    <source>
        <dbReference type="PROSITE" id="PS50076"/>
    </source>
</evidence>
<dbReference type="Proteomes" id="UP001139887">
    <property type="component" value="Unassembled WGS sequence"/>
</dbReference>
<reference evidence="4" key="1">
    <citation type="submission" date="2022-07" db="EMBL/GenBank/DDBJ databases">
        <title>Phylogenomic reconstructions and comparative analyses of Kickxellomycotina fungi.</title>
        <authorList>
            <person name="Reynolds N.K."/>
            <person name="Stajich J.E."/>
            <person name="Barry K."/>
            <person name="Grigoriev I.V."/>
            <person name="Crous P."/>
            <person name="Smith M.E."/>
        </authorList>
    </citation>
    <scope>NUCLEOTIDE SEQUENCE</scope>
    <source>
        <strain evidence="4">NRRL 1566</strain>
    </source>
</reference>
<dbReference type="PROSITE" id="PS50076">
    <property type="entry name" value="DNAJ_2"/>
    <property type="match status" value="1"/>
</dbReference>
<evidence type="ECO:0000313" key="4">
    <source>
        <dbReference type="EMBL" id="KAJ2851453.1"/>
    </source>
</evidence>
<dbReference type="OrthoDB" id="342454at2759"/>